<evidence type="ECO:0000313" key="1">
    <source>
        <dbReference type="EMBL" id="SPJ25099.1"/>
    </source>
</evidence>
<protein>
    <recommendedName>
        <fullName evidence="3">BrnA antitoxin of type II toxin-antitoxin system</fullName>
    </recommendedName>
</protein>
<evidence type="ECO:0008006" key="3">
    <source>
        <dbReference type="Google" id="ProtNLM"/>
    </source>
</evidence>
<accession>A0A2R8BY99</accession>
<name>A0A2R8BY99_9RHOB</name>
<reference evidence="2" key="1">
    <citation type="submission" date="2018-03" db="EMBL/GenBank/DDBJ databases">
        <authorList>
            <person name="Rodrigo-Torres L."/>
            <person name="Arahal R. D."/>
            <person name="Lucena T."/>
        </authorList>
    </citation>
    <scope>NUCLEOTIDE SEQUENCE [LARGE SCALE GENOMIC DNA]</scope>
    <source>
        <strain evidence="2">CECT 8504</strain>
    </source>
</reference>
<sequence>MTPEDLKKMLPRPPAPDLQAEAATDHMEKLLAEIDGLVADMAARQKRRTAIPDGWEMVPLERRPAKEKITLRLDRDVLDYFRETGQGWQTRLNAVLRLFMHHRTGTEDE</sequence>
<dbReference type="Proteomes" id="UP000244912">
    <property type="component" value="Unassembled WGS sequence"/>
</dbReference>
<dbReference type="RefSeq" id="WP_219928931.1">
    <property type="nucleotide sequence ID" value="NZ_ONZF01000007.1"/>
</dbReference>
<keyword evidence="2" id="KW-1185">Reference proteome</keyword>
<gene>
    <name evidence="1" type="ORF">PAA8504_02945</name>
</gene>
<proteinExistence type="predicted"/>
<dbReference type="AlphaFoldDB" id="A0A2R8BY99"/>
<evidence type="ECO:0000313" key="2">
    <source>
        <dbReference type="Proteomes" id="UP000244912"/>
    </source>
</evidence>
<dbReference type="InterPro" id="IPR025528">
    <property type="entry name" value="BrnA_antitoxin"/>
</dbReference>
<dbReference type="Pfam" id="PF14384">
    <property type="entry name" value="BrnA_antitoxin"/>
    <property type="match status" value="1"/>
</dbReference>
<organism evidence="1 2">
    <name type="scientific">Palleronia abyssalis</name>
    <dbReference type="NCBI Taxonomy" id="1501240"/>
    <lineage>
        <taxon>Bacteria</taxon>
        <taxon>Pseudomonadati</taxon>
        <taxon>Pseudomonadota</taxon>
        <taxon>Alphaproteobacteria</taxon>
        <taxon>Rhodobacterales</taxon>
        <taxon>Roseobacteraceae</taxon>
        <taxon>Palleronia</taxon>
    </lineage>
</organism>
<dbReference type="EMBL" id="ONZF01000007">
    <property type="protein sequence ID" value="SPJ25099.1"/>
    <property type="molecule type" value="Genomic_DNA"/>
</dbReference>